<comment type="caution">
    <text evidence="13">The sequence shown here is derived from an EMBL/GenBank/DDBJ whole genome shotgun (WGS) entry which is preliminary data.</text>
</comment>
<evidence type="ECO:0000256" key="9">
    <source>
        <dbReference type="ARBA" id="ARBA00023012"/>
    </source>
</evidence>
<dbReference type="EMBL" id="JADCKC010000004">
    <property type="protein sequence ID" value="MBE5038739.1"/>
    <property type="molecule type" value="Genomic_DNA"/>
</dbReference>
<dbReference type="Pfam" id="PF00512">
    <property type="entry name" value="HisKA"/>
    <property type="match status" value="1"/>
</dbReference>
<dbReference type="Gene3D" id="6.10.340.10">
    <property type="match status" value="1"/>
</dbReference>
<dbReference type="InterPro" id="IPR004358">
    <property type="entry name" value="Sig_transdc_His_kin-like_C"/>
</dbReference>
<evidence type="ECO:0000313" key="14">
    <source>
        <dbReference type="Proteomes" id="UP000768567"/>
    </source>
</evidence>
<evidence type="ECO:0000256" key="10">
    <source>
        <dbReference type="SAM" id="Phobius"/>
    </source>
</evidence>
<feature type="transmembrane region" description="Helical" evidence="10">
    <location>
        <begin position="52"/>
        <end position="76"/>
    </location>
</feature>
<evidence type="ECO:0000256" key="4">
    <source>
        <dbReference type="ARBA" id="ARBA00022553"/>
    </source>
</evidence>
<proteinExistence type="predicted"/>
<sequence length="372" mass="41619">MRAPGKFSDDRVKKELFPLSTFLLFFLVFALLTTLQMMMIGRVIDYRSLPAASVAGVVGFWAAASAAATLTTGLIIRRHYQKPIEEFSEAARRVAAGDFSVYLPPRHTIDKRTHLDVLYMDFNKMVEELGSIETLKTDFFSNVSHEIKTPLTVIQTNAELLQTSSLTEAQRRECTDTILQATRRLSSLITNMLKLNKLEKQVIQPMPRPYDLCAQLCSCALQFEDQWERRHIDFEADLEDRAEVFADEGLLELVWTNLLSNALKFTPEGGRITLGQRSGPEGLTVWVTDTGCGMDAGTMARIFDKFYQGDTSHATEGNGLGLALVRRVLELSDGSIAVESTPGQGSTFTVRLPAPPGRHRHDPILFRPVHRL</sequence>
<dbReference type="InterPro" id="IPR050351">
    <property type="entry name" value="BphY/WalK/GraS-like"/>
</dbReference>
<keyword evidence="6" id="KW-0547">Nucleotide-binding</keyword>
<keyword evidence="5" id="KW-0808">Transferase</keyword>
<dbReference type="InterPro" id="IPR036890">
    <property type="entry name" value="HATPase_C_sf"/>
</dbReference>
<evidence type="ECO:0000256" key="7">
    <source>
        <dbReference type="ARBA" id="ARBA00022777"/>
    </source>
</evidence>
<dbReference type="SMART" id="SM00304">
    <property type="entry name" value="HAMP"/>
    <property type="match status" value="1"/>
</dbReference>
<dbReference type="SUPFAM" id="SSF55874">
    <property type="entry name" value="ATPase domain of HSP90 chaperone/DNA topoisomerase II/histidine kinase"/>
    <property type="match status" value="1"/>
</dbReference>
<dbReference type="RefSeq" id="WP_193503202.1">
    <property type="nucleotide sequence ID" value="NZ_JADCKC010000004.1"/>
</dbReference>
<dbReference type="EC" id="2.7.13.3" evidence="3"/>
<comment type="catalytic activity">
    <reaction evidence="1">
        <text>ATP + protein L-histidine = ADP + protein N-phospho-L-histidine.</text>
        <dbReference type="EC" id="2.7.13.3"/>
    </reaction>
</comment>
<evidence type="ECO:0000313" key="13">
    <source>
        <dbReference type="EMBL" id="MBE5038739.1"/>
    </source>
</evidence>
<keyword evidence="14" id="KW-1185">Reference proteome</keyword>
<dbReference type="CDD" id="cd06225">
    <property type="entry name" value="HAMP"/>
    <property type="match status" value="1"/>
</dbReference>
<dbReference type="PROSITE" id="PS50109">
    <property type="entry name" value="HIS_KIN"/>
    <property type="match status" value="1"/>
</dbReference>
<keyword evidence="10" id="KW-0812">Transmembrane</keyword>
<dbReference type="Proteomes" id="UP000768567">
    <property type="component" value="Unassembled WGS sequence"/>
</dbReference>
<gene>
    <name evidence="13" type="ORF">INF35_13170</name>
</gene>
<evidence type="ECO:0000256" key="1">
    <source>
        <dbReference type="ARBA" id="ARBA00000085"/>
    </source>
</evidence>
<dbReference type="GO" id="GO:0016301">
    <property type="term" value="F:kinase activity"/>
    <property type="evidence" value="ECO:0007669"/>
    <property type="project" value="UniProtKB-KW"/>
</dbReference>
<feature type="domain" description="HAMP" evidence="12">
    <location>
        <begin position="78"/>
        <end position="134"/>
    </location>
</feature>
<dbReference type="Pfam" id="PF02518">
    <property type="entry name" value="HATPase_c"/>
    <property type="match status" value="1"/>
</dbReference>
<keyword evidence="10" id="KW-0472">Membrane</keyword>
<dbReference type="PANTHER" id="PTHR42878">
    <property type="entry name" value="TWO-COMPONENT HISTIDINE KINASE"/>
    <property type="match status" value="1"/>
</dbReference>
<accession>A0ABR9R6G8</accession>
<reference evidence="13 14" key="1">
    <citation type="submission" date="2020-10" db="EMBL/GenBank/DDBJ databases">
        <title>ChiBAC.</title>
        <authorList>
            <person name="Zenner C."/>
            <person name="Hitch T.C.A."/>
            <person name="Clavel T."/>
        </authorList>
    </citation>
    <scope>NUCLEOTIDE SEQUENCE [LARGE SCALE GENOMIC DNA]</scope>
    <source>
        <strain evidence="13 14">DSM 109015</strain>
    </source>
</reference>
<evidence type="ECO:0000259" key="11">
    <source>
        <dbReference type="PROSITE" id="PS50109"/>
    </source>
</evidence>
<evidence type="ECO:0000259" key="12">
    <source>
        <dbReference type="PROSITE" id="PS50885"/>
    </source>
</evidence>
<dbReference type="SUPFAM" id="SSF158472">
    <property type="entry name" value="HAMP domain-like"/>
    <property type="match status" value="1"/>
</dbReference>
<protein>
    <recommendedName>
        <fullName evidence="3">histidine kinase</fullName>
        <ecNumber evidence="3">2.7.13.3</ecNumber>
    </recommendedName>
</protein>
<dbReference type="Gene3D" id="3.30.565.10">
    <property type="entry name" value="Histidine kinase-like ATPase, C-terminal domain"/>
    <property type="match status" value="1"/>
</dbReference>
<dbReference type="InterPro" id="IPR005467">
    <property type="entry name" value="His_kinase_dom"/>
</dbReference>
<keyword evidence="4" id="KW-0597">Phosphoprotein</keyword>
<evidence type="ECO:0000256" key="8">
    <source>
        <dbReference type="ARBA" id="ARBA00022840"/>
    </source>
</evidence>
<name>A0ABR9R6G8_9FIRM</name>
<dbReference type="SMART" id="SM00387">
    <property type="entry name" value="HATPase_c"/>
    <property type="match status" value="1"/>
</dbReference>
<keyword evidence="7 13" id="KW-0418">Kinase</keyword>
<keyword evidence="8" id="KW-0067">ATP-binding</keyword>
<dbReference type="PANTHER" id="PTHR42878:SF7">
    <property type="entry name" value="SENSOR HISTIDINE KINASE GLRK"/>
    <property type="match status" value="1"/>
</dbReference>
<dbReference type="InterPro" id="IPR003594">
    <property type="entry name" value="HATPase_dom"/>
</dbReference>
<keyword evidence="9" id="KW-0902">Two-component regulatory system</keyword>
<dbReference type="InterPro" id="IPR003660">
    <property type="entry name" value="HAMP_dom"/>
</dbReference>
<comment type="subcellular location">
    <subcellularLocation>
        <location evidence="2">Membrane</location>
    </subcellularLocation>
</comment>
<dbReference type="PROSITE" id="PS50885">
    <property type="entry name" value="HAMP"/>
    <property type="match status" value="1"/>
</dbReference>
<evidence type="ECO:0000256" key="5">
    <source>
        <dbReference type="ARBA" id="ARBA00022679"/>
    </source>
</evidence>
<dbReference type="InterPro" id="IPR003661">
    <property type="entry name" value="HisK_dim/P_dom"/>
</dbReference>
<keyword evidence="10" id="KW-1133">Transmembrane helix</keyword>
<dbReference type="CDD" id="cd00082">
    <property type="entry name" value="HisKA"/>
    <property type="match status" value="1"/>
</dbReference>
<dbReference type="PRINTS" id="PR00344">
    <property type="entry name" value="BCTRLSENSOR"/>
</dbReference>
<feature type="transmembrane region" description="Helical" evidence="10">
    <location>
        <begin position="21"/>
        <end position="40"/>
    </location>
</feature>
<evidence type="ECO:0000256" key="2">
    <source>
        <dbReference type="ARBA" id="ARBA00004370"/>
    </source>
</evidence>
<dbReference type="SMART" id="SM00388">
    <property type="entry name" value="HisKA"/>
    <property type="match status" value="1"/>
</dbReference>
<feature type="domain" description="Histidine kinase" evidence="11">
    <location>
        <begin position="142"/>
        <end position="356"/>
    </location>
</feature>
<evidence type="ECO:0000256" key="3">
    <source>
        <dbReference type="ARBA" id="ARBA00012438"/>
    </source>
</evidence>
<dbReference type="SUPFAM" id="SSF47384">
    <property type="entry name" value="Homodimeric domain of signal transducing histidine kinase"/>
    <property type="match status" value="1"/>
</dbReference>
<organism evidence="13 14">
    <name type="scientific">Gemmiger gallinarum</name>
    <dbReference type="NCBI Taxonomy" id="2779354"/>
    <lineage>
        <taxon>Bacteria</taxon>
        <taxon>Bacillati</taxon>
        <taxon>Bacillota</taxon>
        <taxon>Clostridia</taxon>
        <taxon>Eubacteriales</taxon>
        <taxon>Gemmiger</taxon>
    </lineage>
</organism>
<evidence type="ECO:0000256" key="6">
    <source>
        <dbReference type="ARBA" id="ARBA00022741"/>
    </source>
</evidence>
<dbReference type="Gene3D" id="1.10.287.130">
    <property type="match status" value="1"/>
</dbReference>
<dbReference type="InterPro" id="IPR036097">
    <property type="entry name" value="HisK_dim/P_sf"/>
</dbReference>